<dbReference type="Proteomes" id="UP000749646">
    <property type="component" value="Unassembled WGS sequence"/>
</dbReference>
<reference evidence="2" key="1">
    <citation type="journal article" date="2020" name="Fungal Divers.">
        <title>Resolving the Mortierellaceae phylogeny through synthesis of multi-gene phylogenetics and phylogenomics.</title>
        <authorList>
            <person name="Vandepol N."/>
            <person name="Liber J."/>
            <person name="Desiro A."/>
            <person name="Na H."/>
            <person name="Kennedy M."/>
            <person name="Barry K."/>
            <person name="Grigoriev I.V."/>
            <person name="Miller A.N."/>
            <person name="O'Donnell K."/>
            <person name="Stajich J.E."/>
            <person name="Bonito G."/>
        </authorList>
    </citation>
    <scope>NUCLEOTIDE SEQUENCE</scope>
    <source>
        <strain evidence="2">MES-2147</strain>
    </source>
</reference>
<feature type="non-terminal residue" evidence="2">
    <location>
        <position position="1"/>
    </location>
</feature>
<dbReference type="OrthoDB" id="19996at2759"/>
<evidence type="ECO:0000313" key="2">
    <source>
        <dbReference type="EMBL" id="KAF9975094.1"/>
    </source>
</evidence>
<keyword evidence="1" id="KW-0175">Coiled coil</keyword>
<evidence type="ECO:0000256" key="1">
    <source>
        <dbReference type="SAM" id="Coils"/>
    </source>
</evidence>
<keyword evidence="3" id="KW-1185">Reference proteome</keyword>
<gene>
    <name evidence="2" type="ORF">BGZ65_008424</name>
</gene>
<organism evidence="2 3">
    <name type="scientific">Modicella reniformis</name>
    <dbReference type="NCBI Taxonomy" id="1440133"/>
    <lineage>
        <taxon>Eukaryota</taxon>
        <taxon>Fungi</taxon>
        <taxon>Fungi incertae sedis</taxon>
        <taxon>Mucoromycota</taxon>
        <taxon>Mortierellomycotina</taxon>
        <taxon>Mortierellomycetes</taxon>
        <taxon>Mortierellales</taxon>
        <taxon>Mortierellaceae</taxon>
        <taxon>Modicella</taxon>
    </lineage>
</organism>
<evidence type="ECO:0000313" key="3">
    <source>
        <dbReference type="Proteomes" id="UP000749646"/>
    </source>
</evidence>
<proteinExistence type="predicted"/>
<dbReference type="AlphaFoldDB" id="A0A9P6M7I6"/>
<comment type="caution">
    <text evidence="2">The sequence shown here is derived from an EMBL/GenBank/DDBJ whole genome shotgun (WGS) entry which is preliminary data.</text>
</comment>
<sequence length="121" mass="13631">VDMLVSNMVLESEIQQTQQMIQDAKTADNKDAVEEYQDRLVQLEIKLKLLVLQVQTGQLTMDAYCQAVNARIAKDKKLALDLKRLGMLSEAKKALARSKTMAQEMKEVEEAMAAQAEDDDE</sequence>
<feature type="coiled-coil region" evidence="1">
    <location>
        <begin position="7"/>
        <end position="53"/>
    </location>
</feature>
<dbReference type="EMBL" id="JAAAHW010004371">
    <property type="protein sequence ID" value="KAF9975094.1"/>
    <property type="molecule type" value="Genomic_DNA"/>
</dbReference>
<name>A0A9P6M7I6_9FUNG</name>
<accession>A0A9P6M7I6</accession>
<protein>
    <submittedName>
        <fullName evidence="2">Uncharacterized protein</fullName>
    </submittedName>
</protein>